<proteinExistence type="predicted"/>
<feature type="non-terminal residue" evidence="2">
    <location>
        <position position="50"/>
    </location>
</feature>
<evidence type="ECO:0000256" key="1">
    <source>
        <dbReference type="SAM" id="MobiDB-lite"/>
    </source>
</evidence>
<feature type="compositionally biased region" description="Basic residues" evidence="1">
    <location>
        <begin position="36"/>
        <end position="50"/>
    </location>
</feature>
<feature type="region of interest" description="Disordered" evidence="1">
    <location>
        <begin position="24"/>
        <end position="50"/>
    </location>
</feature>
<reference evidence="2" key="1">
    <citation type="submission" date="2021-03" db="EMBL/GenBank/DDBJ databases">
        <authorList>
            <consortium name="Genoscope - CEA"/>
            <person name="William W."/>
        </authorList>
    </citation>
    <scope>NUCLEOTIDE SEQUENCE</scope>
    <source>
        <strain evidence="2">Doubled-haploid Pahang</strain>
    </source>
</reference>
<name>A0A8D7FF52_MUSAM</name>
<feature type="non-terminal residue" evidence="2">
    <location>
        <position position="1"/>
    </location>
</feature>
<sequence>LRVQKRKEIIGIHVRVQEKPARLRIHGAGFPAKESHQHKKQEHHSPSRSH</sequence>
<dbReference type="AlphaFoldDB" id="A0A8D7FF52"/>
<organism evidence="2">
    <name type="scientific">Musa acuminata subsp. malaccensis</name>
    <name type="common">Wild banana</name>
    <name type="synonym">Musa malaccensis</name>
    <dbReference type="NCBI Taxonomy" id="214687"/>
    <lineage>
        <taxon>Eukaryota</taxon>
        <taxon>Viridiplantae</taxon>
        <taxon>Streptophyta</taxon>
        <taxon>Embryophyta</taxon>
        <taxon>Tracheophyta</taxon>
        <taxon>Spermatophyta</taxon>
        <taxon>Magnoliopsida</taxon>
        <taxon>Liliopsida</taxon>
        <taxon>Zingiberales</taxon>
        <taxon>Musaceae</taxon>
        <taxon>Musa</taxon>
    </lineage>
</organism>
<protein>
    <submittedName>
        <fullName evidence="2">(wild Malaysian banana) hypothetical protein</fullName>
    </submittedName>
</protein>
<dbReference type="EMBL" id="HG996476">
    <property type="protein sequence ID" value="CAG1853346.1"/>
    <property type="molecule type" value="Genomic_DNA"/>
</dbReference>
<accession>A0A8D7FF52</accession>
<gene>
    <name evidence="2" type="ORF">GSMUA_315720.1</name>
</gene>
<evidence type="ECO:0000313" key="2">
    <source>
        <dbReference type="EMBL" id="CAG1853346.1"/>
    </source>
</evidence>